<proteinExistence type="predicted"/>
<gene>
    <name evidence="1" type="ORF">DP107_18900</name>
</gene>
<evidence type="ECO:0008006" key="3">
    <source>
        <dbReference type="Google" id="ProtNLM"/>
    </source>
</evidence>
<protein>
    <recommendedName>
        <fullName evidence="3">LAGLIDADG endonuclease</fullName>
    </recommendedName>
</protein>
<dbReference type="EMBL" id="QMDX01000031">
    <property type="protein sequence ID" value="TSD08646.1"/>
    <property type="molecule type" value="Genomic_DNA"/>
</dbReference>
<dbReference type="InParanoid" id="A0A554MU41"/>
<accession>A0A554MU41</accession>
<dbReference type="AlphaFoldDB" id="A0A554MU41"/>
<dbReference type="Gene3D" id="3.10.28.10">
    <property type="entry name" value="Homing endonucleases"/>
    <property type="match status" value="1"/>
</dbReference>
<sequence>MTEQIDWRRAYIAGLVDNHAGVVVTIAKRAETSIGFGVQTECRIKLPAQESVDVLTAVSEEHDIAYRVKTNRDTTYDSYQFVTSRRGDVQEFLRLVQPYLTVRADAVELLCETIIPRLEAGDHRAKSSFLSLMQDIETFREQVGRANRSKYDLEFFENEWGMAPSD</sequence>
<reference evidence="1 2" key="1">
    <citation type="submission" date="2018-06" db="EMBL/GenBank/DDBJ databases">
        <title>Natronomonas sp. F16-60 a new haloarchaeon isolated from a solar saltern of Isla Cristina, Huelva, Spain.</title>
        <authorList>
            <person name="Duran-Viseras A."/>
            <person name="Sanchez-Porro C."/>
            <person name="Ventosa A."/>
        </authorList>
    </citation>
    <scope>NUCLEOTIDE SEQUENCE [LARGE SCALE GENOMIC DNA]</scope>
    <source>
        <strain evidence="1 2">F16-60</strain>
    </source>
</reference>
<name>A0A554MU41_9EURY</name>
<evidence type="ECO:0000313" key="2">
    <source>
        <dbReference type="Proteomes" id="UP000319894"/>
    </source>
</evidence>
<dbReference type="InterPro" id="IPR027434">
    <property type="entry name" value="Homing_endonucl"/>
</dbReference>
<organism evidence="1 2">
    <name type="scientific">Haloglomus irregulare</name>
    <dbReference type="NCBI Taxonomy" id="2234134"/>
    <lineage>
        <taxon>Archaea</taxon>
        <taxon>Methanobacteriati</taxon>
        <taxon>Methanobacteriota</taxon>
        <taxon>Stenosarchaea group</taxon>
        <taxon>Halobacteria</taxon>
        <taxon>Halobacteriales</taxon>
        <taxon>Natronomonadaceae</taxon>
        <taxon>Haloglomus</taxon>
    </lineage>
</organism>
<comment type="caution">
    <text evidence="1">The sequence shown here is derived from an EMBL/GenBank/DDBJ whole genome shotgun (WGS) entry which is preliminary data.</text>
</comment>
<dbReference type="RefSeq" id="WP_144263654.1">
    <property type="nucleotide sequence ID" value="NZ_QMDX01000031.1"/>
</dbReference>
<keyword evidence="2" id="KW-1185">Reference proteome</keyword>
<dbReference type="Proteomes" id="UP000319894">
    <property type="component" value="Unassembled WGS sequence"/>
</dbReference>
<evidence type="ECO:0000313" key="1">
    <source>
        <dbReference type="EMBL" id="TSD08646.1"/>
    </source>
</evidence>
<dbReference type="OrthoDB" id="350867at2157"/>